<dbReference type="InterPro" id="IPR036188">
    <property type="entry name" value="FAD/NAD-bd_sf"/>
</dbReference>
<dbReference type="STRING" id="47427.A0A2H3D422"/>
<organism evidence="1 2">
    <name type="scientific">Armillaria gallica</name>
    <name type="common">Bulbous honey fungus</name>
    <name type="synonym">Armillaria bulbosa</name>
    <dbReference type="NCBI Taxonomy" id="47427"/>
    <lineage>
        <taxon>Eukaryota</taxon>
        <taxon>Fungi</taxon>
        <taxon>Dikarya</taxon>
        <taxon>Basidiomycota</taxon>
        <taxon>Agaricomycotina</taxon>
        <taxon>Agaricomycetes</taxon>
        <taxon>Agaricomycetidae</taxon>
        <taxon>Agaricales</taxon>
        <taxon>Marasmiineae</taxon>
        <taxon>Physalacriaceae</taxon>
        <taxon>Armillaria</taxon>
    </lineage>
</organism>
<dbReference type="SUPFAM" id="SSF54373">
    <property type="entry name" value="FAD-linked reductases, C-terminal domain"/>
    <property type="match status" value="1"/>
</dbReference>
<reference evidence="2" key="1">
    <citation type="journal article" date="2017" name="Nat. Ecol. Evol.">
        <title>Genome expansion and lineage-specific genetic innovations in the forest pathogenic fungi Armillaria.</title>
        <authorList>
            <person name="Sipos G."/>
            <person name="Prasanna A.N."/>
            <person name="Walter M.C."/>
            <person name="O'Connor E."/>
            <person name="Balint B."/>
            <person name="Krizsan K."/>
            <person name="Kiss B."/>
            <person name="Hess J."/>
            <person name="Varga T."/>
            <person name="Slot J."/>
            <person name="Riley R."/>
            <person name="Boka B."/>
            <person name="Rigling D."/>
            <person name="Barry K."/>
            <person name="Lee J."/>
            <person name="Mihaltcheva S."/>
            <person name="LaButti K."/>
            <person name="Lipzen A."/>
            <person name="Waldron R."/>
            <person name="Moloney N.M."/>
            <person name="Sperisen C."/>
            <person name="Kredics L."/>
            <person name="Vagvoelgyi C."/>
            <person name="Patrignani A."/>
            <person name="Fitzpatrick D."/>
            <person name="Nagy I."/>
            <person name="Doyle S."/>
            <person name="Anderson J.B."/>
            <person name="Grigoriev I.V."/>
            <person name="Gueldener U."/>
            <person name="Muensterkoetter M."/>
            <person name="Nagy L.G."/>
        </authorList>
    </citation>
    <scope>NUCLEOTIDE SEQUENCE [LARGE SCALE GENOMIC DNA]</scope>
    <source>
        <strain evidence="2">Ar21-2</strain>
    </source>
</reference>
<dbReference type="Proteomes" id="UP000217790">
    <property type="component" value="Unassembled WGS sequence"/>
</dbReference>
<name>A0A2H3D422_ARMGA</name>
<dbReference type="Gene3D" id="3.30.560.10">
    <property type="entry name" value="Glucose Oxidase, domain 3"/>
    <property type="match status" value="1"/>
</dbReference>
<keyword evidence="2" id="KW-1185">Reference proteome</keyword>
<dbReference type="AlphaFoldDB" id="A0A2H3D422"/>
<dbReference type="Gene3D" id="3.50.50.60">
    <property type="entry name" value="FAD/NAD(P)-binding domain"/>
    <property type="match status" value="1"/>
</dbReference>
<dbReference type="EMBL" id="KZ293720">
    <property type="protein sequence ID" value="PBK82246.1"/>
    <property type="molecule type" value="Genomic_DNA"/>
</dbReference>
<dbReference type="InParanoid" id="A0A2H3D422"/>
<protein>
    <submittedName>
        <fullName evidence="1">Uncharacterized protein</fullName>
    </submittedName>
</protein>
<evidence type="ECO:0000313" key="2">
    <source>
        <dbReference type="Proteomes" id="UP000217790"/>
    </source>
</evidence>
<accession>A0A2H3D422</accession>
<dbReference type="OrthoDB" id="3254408at2759"/>
<sequence>MTTAGVPWPQFSMNSFLSVVRDSPTSEGAFYGPYIRLLYHFFSVDGPFEISLQFNAGNEVVAVFTVKLDERPVLFIQDFKRQEADRQMRERFSDFHGDVVTQILPGISAFGTRLSFYQYDKATSSLTPPAIAADLNIMNDAAPQSRWDCDILDVAGAAHFFWEERIRNGAASKARPGFYVVLCTSVLILEAERSNITINSTDRLSPLLINPSFFSHLQDLTVMRHAVAGARWFLSAPVWDDYVLGMFTNITDLERSIRNGAKRQHSILLVLRGPGFETQESGGSESVDASILSFVPAGHTQAVVHTIAERAADLIKESC</sequence>
<gene>
    <name evidence="1" type="ORF">ARMGADRAFT_1038842</name>
</gene>
<proteinExistence type="predicted"/>
<evidence type="ECO:0000313" key="1">
    <source>
        <dbReference type="EMBL" id="PBK82246.1"/>
    </source>
</evidence>